<feature type="domain" description="RNase H type-1" evidence="1">
    <location>
        <begin position="105"/>
        <end position="223"/>
    </location>
</feature>
<comment type="caution">
    <text evidence="2">The sequence shown here is derived from an EMBL/GenBank/DDBJ whole genome shotgun (WGS) entry which is preliminary data.</text>
</comment>
<evidence type="ECO:0000313" key="2">
    <source>
        <dbReference type="EMBL" id="PKI73727.1"/>
    </source>
</evidence>
<dbReference type="SUPFAM" id="SSF53098">
    <property type="entry name" value="Ribonuclease H-like"/>
    <property type="match status" value="1"/>
</dbReference>
<keyword evidence="3" id="KW-1185">Reference proteome</keyword>
<dbReference type="GO" id="GO:0003676">
    <property type="term" value="F:nucleic acid binding"/>
    <property type="evidence" value="ECO:0007669"/>
    <property type="project" value="InterPro"/>
</dbReference>
<organism evidence="2 3">
    <name type="scientific">Punica granatum</name>
    <name type="common">Pomegranate</name>
    <dbReference type="NCBI Taxonomy" id="22663"/>
    <lineage>
        <taxon>Eukaryota</taxon>
        <taxon>Viridiplantae</taxon>
        <taxon>Streptophyta</taxon>
        <taxon>Embryophyta</taxon>
        <taxon>Tracheophyta</taxon>
        <taxon>Spermatophyta</taxon>
        <taxon>Magnoliopsida</taxon>
        <taxon>eudicotyledons</taxon>
        <taxon>Gunneridae</taxon>
        <taxon>Pentapetalae</taxon>
        <taxon>rosids</taxon>
        <taxon>malvids</taxon>
        <taxon>Myrtales</taxon>
        <taxon>Lythraceae</taxon>
        <taxon>Punica</taxon>
    </lineage>
</organism>
<gene>
    <name evidence="2" type="ORF">CRG98_005876</name>
</gene>
<evidence type="ECO:0000313" key="3">
    <source>
        <dbReference type="Proteomes" id="UP000233551"/>
    </source>
</evidence>
<dbReference type="InterPro" id="IPR036397">
    <property type="entry name" value="RNaseH_sf"/>
</dbReference>
<protein>
    <recommendedName>
        <fullName evidence="1">RNase H type-1 domain-containing protein</fullName>
    </recommendedName>
</protein>
<dbReference type="InterPro" id="IPR044730">
    <property type="entry name" value="RNase_H-like_dom_plant"/>
</dbReference>
<dbReference type="Gene3D" id="3.30.420.10">
    <property type="entry name" value="Ribonuclease H-like superfamily/Ribonuclease H"/>
    <property type="match status" value="1"/>
</dbReference>
<proteinExistence type="predicted"/>
<dbReference type="AlphaFoldDB" id="A0A2I0KZ22"/>
<evidence type="ECO:0000259" key="1">
    <source>
        <dbReference type="Pfam" id="PF13456"/>
    </source>
</evidence>
<name>A0A2I0KZ22_PUNGR</name>
<dbReference type="GO" id="GO:0004523">
    <property type="term" value="F:RNA-DNA hybrid ribonuclease activity"/>
    <property type="evidence" value="ECO:0007669"/>
    <property type="project" value="InterPro"/>
</dbReference>
<dbReference type="EMBL" id="PGOL01000259">
    <property type="protein sequence ID" value="PKI73727.1"/>
    <property type="molecule type" value="Genomic_DNA"/>
</dbReference>
<dbReference type="InterPro" id="IPR012337">
    <property type="entry name" value="RNaseH-like_sf"/>
</dbReference>
<dbReference type="Pfam" id="PF13456">
    <property type="entry name" value="RVT_3"/>
    <property type="match status" value="1"/>
</dbReference>
<accession>A0A2I0KZ22</accession>
<dbReference type="Proteomes" id="UP000233551">
    <property type="component" value="Unassembled WGS sequence"/>
</dbReference>
<dbReference type="InterPro" id="IPR002156">
    <property type="entry name" value="RNaseH_domain"/>
</dbReference>
<sequence>MMIPTSKLGTFSSPVKDWIRYKLSFSQLSHLNIPWGVLFAFAIWNLWKNRNSLLFSSKPLHSNLIEHTIHVSAEFYASQPISTATSSSSIQVNWEPPPDGFHKLNSDGCSKGNPGIAEEWGLIRDSLSRWVRDYQMNLGSIRSLAAELKALRQGLIVTQQCGVRCLIVELDAKLILSWVWGNSSNKVLTNLIDDCRTLCCNFEAIIPRHNYRDAKKCADHLTNLGVELPHELVILPHPPSSIRKLLLEDLMGHTTPRFVSTSCTND</sequence>
<dbReference type="InterPro" id="IPR053151">
    <property type="entry name" value="RNase_H-like"/>
</dbReference>
<dbReference type="PANTHER" id="PTHR47723">
    <property type="entry name" value="OS05G0353850 PROTEIN"/>
    <property type="match status" value="1"/>
</dbReference>
<dbReference type="PANTHER" id="PTHR47723:SF13">
    <property type="entry name" value="PUTATIVE-RELATED"/>
    <property type="match status" value="1"/>
</dbReference>
<reference evidence="2 3" key="1">
    <citation type="submission" date="2017-11" db="EMBL/GenBank/DDBJ databases">
        <title>De-novo sequencing of pomegranate (Punica granatum L.) genome.</title>
        <authorList>
            <person name="Akparov Z."/>
            <person name="Amiraslanov A."/>
            <person name="Hajiyeva S."/>
            <person name="Abbasov M."/>
            <person name="Kaur K."/>
            <person name="Hamwieh A."/>
            <person name="Solovyev V."/>
            <person name="Salamov A."/>
            <person name="Braich B."/>
            <person name="Kosarev P."/>
            <person name="Mahmoud A."/>
            <person name="Hajiyev E."/>
            <person name="Babayeva S."/>
            <person name="Izzatullayeva V."/>
            <person name="Mammadov A."/>
            <person name="Mammadov A."/>
            <person name="Sharifova S."/>
            <person name="Ojaghi J."/>
            <person name="Eynullazada K."/>
            <person name="Bayramov B."/>
            <person name="Abdulazimova A."/>
            <person name="Shahmuradov I."/>
        </authorList>
    </citation>
    <scope>NUCLEOTIDE SEQUENCE [LARGE SCALE GENOMIC DNA]</scope>
    <source>
        <strain evidence="3">cv. AG2017</strain>
        <tissue evidence="2">Leaf</tissue>
    </source>
</reference>
<dbReference type="CDD" id="cd06222">
    <property type="entry name" value="RNase_H_like"/>
    <property type="match status" value="1"/>
</dbReference>